<evidence type="ECO:0000256" key="1">
    <source>
        <dbReference type="ARBA" id="ARBA00004651"/>
    </source>
</evidence>
<dbReference type="EMBL" id="CP147920">
    <property type="protein sequence ID" value="XAU15361.1"/>
    <property type="molecule type" value="Genomic_DNA"/>
</dbReference>
<comment type="similarity">
    <text evidence="2">Belongs to the ABC-2 integral membrane protein family.</text>
</comment>
<feature type="transmembrane region" description="Helical" evidence="8">
    <location>
        <begin position="20"/>
        <end position="38"/>
    </location>
</feature>
<dbReference type="InterPro" id="IPR013525">
    <property type="entry name" value="ABC2_TM"/>
</dbReference>
<evidence type="ECO:0000256" key="4">
    <source>
        <dbReference type="ARBA" id="ARBA00022475"/>
    </source>
</evidence>
<evidence type="ECO:0000313" key="11">
    <source>
        <dbReference type="Proteomes" id="UP001447842"/>
    </source>
</evidence>
<dbReference type="RefSeq" id="WP_345972859.1">
    <property type="nucleotide sequence ID" value="NZ_CP147920.1"/>
</dbReference>
<keyword evidence="5 8" id="KW-0812">Transmembrane</keyword>
<dbReference type="Proteomes" id="UP001447842">
    <property type="component" value="Chromosome"/>
</dbReference>
<organism evidence="10 11">
    <name type="scientific">Sulfurimonas diazotrophicus</name>
    <dbReference type="NCBI Taxonomy" id="3131939"/>
    <lineage>
        <taxon>Bacteria</taxon>
        <taxon>Pseudomonadati</taxon>
        <taxon>Campylobacterota</taxon>
        <taxon>Epsilonproteobacteria</taxon>
        <taxon>Campylobacterales</taxon>
        <taxon>Sulfurimonadaceae</taxon>
        <taxon>Sulfurimonas</taxon>
    </lineage>
</organism>
<dbReference type="PANTHER" id="PTHR30294">
    <property type="entry name" value="MEMBRANE COMPONENT OF ABC TRANSPORTER YHHJ-RELATED"/>
    <property type="match status" value="1"/>
</dbReference>
<evidence type="ECO:0000256" key="6">
    <source>
        <dbReference type="ARBA" id="ARBA00022989"/>
    </source>
</evidence>
<dbReference type="Pfam" id="PF12698">
    <property type="entry name" value="ABC2_membrane_3"/>
    <property type="match status" value="1"/>
</dbReference>
<gene>
    <name evidence="10" type="ORF">WCY31_01370</name>
</gene>
<feature type="transmembrane region" description="Helical" evidence="8">
    <location>
        <begin position="345"/>
        <end position="365"/>
    </location>
</feature>
<keyword evidence="7 8" id="KW-0472">Membrane</keyword>
<comment type="subcellular location">
    <subcellularLocation>
        <location evidence="1">Cell membrane</location>
        <topology evidence="1">Multi-pass membrane protein</topology>
    </subcellularLocation>
</comment>
<evidence type="ECO:0000313" key="10">
    <source>
        <dbReference type="EMBL" id="XAU15361.1"/>
    </source>
</evidence>
<keyword evidence="6 8" id="KW-1133">Transmembrane helix</keyword>
<dbReference type="PANTHER" id="PTHR30294:SF29">
    <property type="entry name" value="MULTIDRUG ABC TRANSPORTER PERMEASE YBHS-RELATED"/>
    <property type="match status" value="1"/>
</dbReference>
<feature type="transmembrane region" description="Helical" evidence="8">
    <location>
        <begin position="222"/>
        <end position="246"/>
    </location>
</feature>
<name>A0ABZ3HAT8_9BACT</name>
<sequence>MLGAMIKKELTQLRRDPRLIALIVVMPVIFLVLFGLALKLEPKNVAMAYVDNDRSFFSNLIKTGLWSDGYFKLYPVADRAAIIEEIRSGRAEAGLFIDGNFSADLSENRQPHITFYVDGTMPSLTTAMKYNSSAATDEGVTNDMYFLDENAPPTVIAPEPFIMDTVVLFNPDEKETWFFLPGIIGVLIMQIALILTGITVVREREKQTLEQLLVTPISKSAFVFGKIIPYVIIALIDFYLILGLGWLLFDLPEATSHLYLALLAVVYVAVMIAMGVLISLVSQTQQQAMFLAIFIIIPSVMLSGLIFPLEAVPDYIRPLCYAIPFTYFVEIIRGLLIKHTLIADLWHSFAALGGFAVLFIGLSILKFRRSLL</sequence>
<feature type="transmembrane region" description="Helical" evidence="8">
    <location>
        <begin position="288"/>
        <end position="309"/>
    </location>
</feature>
<evidence type="ECO:0000256" key="2">
    <source>
        <dbReference type="ARBA" id="ARBA00007783"/>
    </source>
</evidence>
<keyword evidence="4" id="KW-1003">Cell membrane</keyword>
<evidence type="ECO:0000256" key="3">
    <source>
        <dbReference type="ARBA" id="ARBA00022448"/>
    </source>
</evidence>
<feature type="transmembrane region" description="Helical" evidence="8">
    <location>
        <begin position="258"/>
        <end position="281"/>
    </location>
</feature>
<reference evidence="10 11" key="1">
    <citation type="submission" date="2024-03" db="EMBL/GenBank/DDBJ databases">
        <title>Sulfurimonas sp. HSL3-1.</title>
        <authorList>
            <person name="Wang S."/>
        </authorList>
    </citation>
    <scope>NUCLEOTIDE SEQUENCE [LARGE SCALE GENOMIC DNA]</scope>
    <source>
        <strain evidence="10 11">HSL3-1</strain>
    </source>
</reference>
<evidence type="ECO:0000259" key="9">
    <source>
        <dbReference type="PROSITE" id="PS51012"/>
    </source>
</evidence>
<evidence type="ECO:0000256" key="7">
    <source>
        <dbReference type="ARBA" id="ARBA00023136"/>
    </source>
</evidence>
<evidence type="ECO:0000256" key="8">
    <source>
        <dbReference type="SAM" id="Phobius"/>
    </source>
</evidence>
<keyword evidence="11" id="KW-1185">Reference proteome</keyword>
<keyword evidence="3" id="KW-0813">Transport</keyword>
<dbReference type="PROSITE" id="PS51012">
    <property type="entry name" value="ABC_TM2"/>
    <property type="match status" value="1"/>
</dbReference>
<feature type="domain" description="ABC transmembrane type-2" evidence="9">
    <location>
        <begin position="144"/>
        <end position="370"/>
    </location>
</feature>
<dbReference type="InterPro" id="IPR047817">
    <property type="entry name" value="ABC2_TM_bact-type"/>
</dbReference>
<proteinExistence type="inferred from homology"/>
<evidence type="ECO:0000256" key="5">
    <source>
        <dbReference type="ARBA" id="ARBA00022692"/>
    </source>
</evidence>
<feature type="transmembrane region" description="Helical" evidence="8">
    <location>
        <begin position="177"/>
        <end position="201"/>
    </location>
</feature>
<dbReference type="Gene3D" id="3.40.1710.10">
    <property type="entry name" value="abc type-2 transporter like domain"/>
    <property type="match status" value="1"/>
</dbReference>
<protein>
    <submittedName>
        <fullName evidence="10">ABC transporter permease</fullName>
    </submittedName>
</protein>
<accession>A0ABZ3HAT8</accession>
<dbReference type="InterPro" id="IPR051449">
    <property type="entry name" value="ABC-2_transporter_component"/>
</dbReference>